<dbReference type="SUPFAM" id="SSF81321">
    <property type="entry name" value="Family A G protein-coupled receptor-like"/>
    <property type="match status" value="1"/>
</dbReference>
<gene>
    <name evidence="11" type="ORF">H920_00784</name>
</gene>
<feature type="transmembrane region" description="Helical" evidence="9">
    <location>
        <begin position="242"/>
        <end position="263"/>
    </location>
</feature>
<keyword evidence="6 9" id="KW-0472">Membrane</keyword>
<evidence type="ECO:0000313" key="11">
    <source>
        <dbReference type="EMBL" id="KFO37835.1"/>
    </source>
</evidence>
<feature type="transmembrane region" description="Helical" evidence="9">
    <location>
        <begin position="149"/>
        <end position="172"/>
    </location>
</feature>
<keyword evidence="5" id="KW-0297">G-protein coupled receptor</keyword>
<feature type="transmembrane region" description="Helical" evidence="9">
    <location>
        <begin position="72"/>
        <end position="95"/>
    </location>
</feature>
<reference evidence="11 12" key="1">
    <citation type="submission" date="2013-11" db="EMBL/GenBank/DDBJ databases">
        <title>The Damaraland mole rat (Fukomys damarensis) genome and evolution of African mole rats.</title>
        <authorList>
            <person name="Gladyshev V.N."/>
            <person name="Fang X."/>
        </authorList>
    </citation>
    <scope>NUCLEOTIDE SEQUENCE [LARGE SCALE GENOMIC DNA]</scope>
    <source>
        <tissue evidence="11">Liver</tissue>
    </source>
</reference>
<dbReference type="InterPro" id="IPR000276">
    <property type="entry name" value="GPCR_Rhodpsn"/>
</dbReference>
<dbReference type="OMA" id="FVIIHPM"/>
<proteinExistence type="predicted"/>
<accession>A0A091E5J0</accession>
<dbReference type="InterPro" id="IPR017452">
    <property type="entry name" value="GPCR_Rhodpsn_7TM"/>
</dbReference>
<evidence type="ECO:0000256" key="5">
    <source>
        <dbReference type="ARBA" id="ARBA00023040"/>
    </source>
</evidence>
<feature type="transmembrane region" description="Helical" evidence="9">
    <location>
        <begin position="38"/>
        <end position="60"/>
    </location>
</feature>
<dbReference type="PANTHER" id="PTHR24231">
    <property type="entry name" value="PURINOCEPTOR-RELATED G-PROTEIN COUPLED RECEPTOR"/>
    <property type="match status" value="1"/>
</dbReference>
<dbReference type="EMBL" id="KN120716">
    <property type="protein sequence ID" value="KFO37835.1"/>
    <property type="molecule type" value="Genomic_DNA"/>
</dbReference>
<dbReference type="STRING" id="885580.ENSFDAP00000012648"/>
<evidence type="ECO:0000256" key="2">
    <source>
        <dbReference type="ARBA" id="ARBA00022475"/>
    </source>
</evidence>
<dbReference type="Proteomes" id="UP000028990">
    <property type="component" value="Unassembled WGS sequence"/>
</dbReference>
<dbReference type="GO" id="GO:0004930">
    <property type="term" value="F:G protein-coupled receptor activity"/>
    <property type="evidence" value="ECO:0007669"/>
    <property type="project" value="UniProtKB-KW"/>
</dbReference>
<evidence type="ECO:0000256" key="8">
    <source>
        <dbReference type="ARBA" id="ARBA00023224"/>
    </source>
</evidence>
<evidence type="ECO:0000313" key="12">
    <source>
        <dbReference type="Proteomes" id="UP000028990"/>
    </source>
</evidence>
<dbReference type="Pfam" id="PF00001">
    <property type="entry name" value="7tm_1"/>
    <property type="match status" value="1"/>
</dbReference>
<evidence type="ECO:0000259" key="10">
    <source>
        <dbReference type="PROSITE" id="PS50262"/>
    </source>
</evidence>
<dbReference type="OrthoDB" id="5967390at2759"/>
<evidence type="ECO:0000256" key="9">
    <source>
        <dbReference type="SAM" id="Phobius"/>
    </source>
</evidence>
<keyword evidence="12" id="KW-1185">Reference proteome</keyword>
<evidence type="ECO:0000256" key="4">
    <source>
        <dbReference type="ARBA" id="ARBA00022989"/>
    </source>
</evidence>
<dbReference type="CDD" id="cd15375">
    <property type="entry name" value="7tmA_OXGR1"/>
    <property type="match status" value="1"/>
</dbReference>
<name>A0A091E5J0_FUKDA</name>
<keyword evidence="8" id="KW-0807">Transducer</keyword>
<feature type="domain" description="G-protein coupled receptors family 1 profile" evidence="10">
    <location>
        <begin position="50"/>
        <end position="302"/>
    </location>
</feature>
<dbReference type="GO" id="GO:0005886">
    <property type="term" value="C:plasma membrane"/>
    <property type="evidence" value="ECO:0007669"/>
    <property type="project" value="UniProtKB-SubCell"/>
</dbReference>
<dbReference type="PROSITE" id="PS50262">
    <property type="entry name" value="G_PROTEIN_RECEP_F1_2"/>
    <property type="match status" value="1"/>
</dbReference>
<protein>
    <submittedName>
        <fullName evidence="11">2-oxoglutarate receptor 1</fullName>
    </submittedName>
</protein>
<keyword evidence="7 11" id="KW-0675">Receptor</keyword>
<keyword evidence="4 9" id="KW-1133">Transmembrane helix</keyword>
<evidence type="ECO:0000256" key="7">
    <source>
        <dbReference type="ARBA" id="ARBA00023170"/>
    </source>
</evidence>
<dbReference type="PRINTS" id="PR00237">
    <property type="entry name" value="GPCRRHODOPSN"/>
</dbReference>
<dbReference type="eggNOG" id="ENOG502QYYG">
    <property type="taxonomic scope" value="Eukaryota"/>
</dbReference>
<feature type="transmembrane region" description="Helical" evidence="9">
    <location>
        <begin position="198"/>
        <end position="221"/>
    </location>
</feature>
<dbReference type="PRINTS" id="PR01157">
    <property type="entry name" value="P2YPURNOCPTR"/>
</dbReference>
<evidence type="ECO:0000256" key="1">
    <source>
        <dbReference type="ARBA" id="ARBA00004651"/>
    </source>
</evidence>
<feature type="transmembrane region" description="Helical" evidence="9">
    <location>
        <begin position="115"/>
        <end position="137"/>
    </location>
</feature>
<sequence>MNEPLDGSANASDFLDYTAAFGNCTDEKIPFKMHYLPVVYSIIFIVAFPGNAVAISTYIFKMRPWRNSTIIMLNLACTDLLYLTSLPFLIHYYASGENWIFGDFMCKFIRLGFHFNLYSSILFLTCFSVFRYLVIIHPMSCFSVHKTRWTVAACAVVWIVSLAAVMPMTFLITSTTRTNRSACLDLTSSDDLATIKRYNLILTATTFCLPLVIVTLCYTTIINTLTHGPQSHGCLKQKARRLTILLLVVFYICFLPFHILRVIRIESRLLSISCSIENHIHEAYIISRPLAALNTFGNLLLYGVVSNNFQQAICSSVRSKPTGDLEQSQKVSGSVNP</sequence>
<dbReference type="Gene3D" id="1.20.1070.10">
    <property type="entry name" value="Rhodopsin 7-helix transmembrane proteins"/>
    <property type="match status" value="1"/>
</dbReference>
<comment type="subcellular location">
    <subcellularLocation>
        <location evidence="1">Cell membrane</location>
        <topology evidence="1">Multi-pass membrane protein</topology>
    </subcellularLocation>
</comment>
<keyword evidence="2" id="KW-1003">Cell membrane</keyword>
<evidence type="ECO:0000256" key="3">
    <source>
        <dbReference type="ARBA" id="ARBA00022692"/>
    </source>
</evidence>
<evidence type="ECO:0000256" key="6">
    <source>
        <dbReference type="ARBA" id="ARBA00023136"/>
    </source>
</evidence>
<keyword evidence="3 9" id="KW-0812">Transmembrane</keyword>
<dbReference type="AlphaFoldDB" id="A0A091E5J0"/>
<dbReference type="PANTHER" id="PTHR24231:SF15">
    <property type="entry name" value="2-OXOGLUTARATE RECEPTOR 1"/>
    <property type="match status" value="1"/>
</dbReference>
<organism evidence="11 12">
    <name type="scientific">Fukomys damarensis</name>
    <name type="common">Damaraland mole rat</name>
    <name type="synonym">Cryptomys damarensis</name>
    <dbReference type="NCBI Taxonomy" id="885580"/>
    <lineage>
        <taxon>Eukaryota</taxon>
        <taxon>Metazoa</taxon>
        <taxon>Chordata</taxon>
        <taxon>Craniata</taxon>
        <taxon>Vertebrata</taxon>
        <taxon>Euteleostomi</taxon>
        <taxon>Mammalia</taxon>
        <taxon>Eutheria</taxon>
        <taxon>Euarchontoglires</taxon>
        <taxon>Glires</taxon>
        <taxon>Rodentia</taxon>
        <taxon>Hystricomorpha</taxon>
        <taxon>Bathyergidae</taxon>
        <taxon>Fukomys</taxon>
    </lineage>
</organism>